<evidence type="ECO:0000259" key="2">
    <source>
        <dbReference type="Pfam" id="PF08239"/>
    </source>
</evidence>
<feature type="signal peptide" evidence="1">
    <location>
        <begin position="1"/>
        <end position="30"/>
    </location>
</feature>
<feature type="chain" id="PRO_5004784499" description="SH3b domain-containing protein" evidence="1">
    <location>
        <begin position="31"/>
        <end position="114"/>
    </location>
</feature>
<gene>
    <name evidence="3" type="ORF">pFRL3_86</name>
</gene>
<reference evidence="3" key="1">
    <citation type="submission" date="2013-09" db="EMBL/GenBank/DDBJ databases">
        <title>Complete nucleotide sequence of Streptomyces linear plasmid pFRL3.</title>
        <authorList>
            <person name="Chen Z."/>
            <person name="Fang P."/>
            <person name="Qin Z."/>
        </authorList>
    </citation>
    <scope>NUCLEOTIDE SEQUENCE</scope>
    <source>
        <plasmid evidence="3">pFRL3</plasmid>
    </source>
</reference>
<dbReference type="EMBL" id="KF602048">
    <property type="protein sequence ID" value="AHE38863.1"/>
    <property type="molecule type" value="Genomic_DNA"/>
</dbReference>
<dbReference type="Pfam" id="PF08239">
    <property type="entry name" value="SH3_3"/>
    <property type="match status" value="1"/>
</dbReference>
<dbReference type="AlphaFoldDB" id="V9Z446"/>
<evidence type="ECO:0000256" key="1">
    <source>
        <dbReference type="SAM" id="SignalP"/>
    </source>
</evidence>
<sequence>MTGIRRLATVALSASLLAGTAAALAPTASAATSSTCTYNIADHNAQVDGAGVNYRTGPSTSYRSKGFLYTGDDLRVYCGKGNWYYTKLTHRSKSGLPSGTYGWIRSDMLLSLAG</sequence>
<keyword evidence="3" id="KW-0614">Plasmid</keyword>
<dbReference type="Gene3D" id="2.30.30.40">
    <property type="entry name" value="SH3 Domains"/>
    <property type="match status" value="1"/>
</dbReference>
<feature type="domain" description="SH3b" evidence="2">
    <location>
        <begin position="51"/>
        <end position="108"/>
    </location>
</feature>
<evidence type="ECO:0000313" key="3">
    <source>
        <dbReference type="EMBL" id="AHE38863.1"/>
    </source>
</evidence>
<accession>V9Z446</accession>
<name>V9Z446_9ACTN</name>
<dbReference type="InterPro" id="IPR003646">
    <property type="entry name" value="SH3-like_bac-type"/>
</dbReference>
<keyword evidence="1" id="KW-0732">Signal</keyword>
<proteinExistence type="predicted"/>
<dbReference type="RefSeq" id="WP_024126244.1">
    <property type="nucleotide sequence ID" value="NC_023283.1"/>
</dbReference>
<organism evidence="3">
    <name type="scientific">Streptomyces sp. FR1</name>
    <dbReference type="NCBI Taxonomy" id="349971"/>
    <lineage>
        <taxon>Bacteria</taxon>
        <taxon>Bacillati</taxon>
        <taxon>Actinomycetota</taxon>
        <taxon>Actinomycetes</taxon>
        <taxon>Kitasatosporales</taxon>
        <taxon>Streptomycetaceae</taxon>
        <taxon>Streptomyces</taxon>
    </lineage>
</organism>
<geneLocation type="plasmid" evidence="3">
    <name>pFRL3</name>
</geneLocation>
<protein>
    <recommendedName>
        <fullName evidence="2">SH3b domain-containing protein</fullName>
    </recommendedName>
</protein>